<evidence type="ECO:0000313" key="2">
    <source>
        <dbReference type="EMBL" id="MBB2169020.1"/>
    </source>
</evidence>
<comment type="caution">
    <text evidence="2">The sequence shown here is derived from an EMBL/GenBank/DDBJ whole genome shotgun (WGS) entry which is preliminary data.</text>
</comment>
<keyword evidence="1" id="KW-0472">Membrane</keyword>
<feature type="transmembrane region" description="Helical" evidence="1">
    <location>
        <begin position="47"/>
        <end position="65"/>
    </location>
</feature>
<keyword evidence="1" id="KW-1133">Transmembrane helix</keyword>
<dbReference type="EMBL" id="JABEQD010000007">
    <property type="protein sequence ID" value="MBB2169020.1"/>
    <property type="molecule type" value="Genomic_DNA"/>
</dbReference>
<reference evidence="2 3" key="1">
    <citation type="submission" date="2020-04" db="EMBL/GenBank/DDBJ databases">
        <title>Description of novel Gluconacetobacter.</title>
        <authorList>
            <person name="Sombolestani A."/>
        </authorList>
    </citation>
    <scope>NUCLEOTIDE SEQUENCE [LARGE SCALE GENOMIC DNA]</scope>
    <source>
        <strain evidence="2 3">LMG 27801</strain>
    </source>
</reference>
<keyword evidence="1" id="KW-0812">Transmembrane</keyword>
<gene>
    <name evidence="2" type="ORF">HLH36_11730</name>
</gene>
<feature type="transmembrane region" description="Helical" evidence="1">
    <location>
        <begin position="7"/>
        <end position="27"/>
    </location>
</feature>
<accession>A0A7W4NZU9</accession>
<evidence type="ECO:0000313" key="3">
    <source>
        <dbReference type="Proteomes" id="UP000559860"/>
    </source>
</evidence>
<dbReference type="Proteomes" id="UP000559860">
    <property type="component" value="Unassembled WGS sequence"/>
</dbReference>
<keyword evidence="3" id="KW-1185">Reference proteome</keyword>
<dbReference type="Pfam" id="PF11196">
    <property type="entry name" value="DUF2834"/>
    <property type="match status" value="1"/>
</dbReference>
<sequence>MSLRHRYFALCVLGVATPYAFFVPWLLDHGLVPGAFIRDLAVNRVSLFFAADVVVSALVLFRFAWTEHRAGRLCRVWPVYAATLLAGVSCGFPLMLFMRQARTERATNRNTPDQPAG</sequence>
<protein>
    <submittedName>
        <fullName evidence="2">DUF2834 domain-containing protein</fullName>
    </submittedName>
</protein>
<proteinExistence type="predicted"/>
<dbReference type="InterPro" id="IPR021362">
    <property type="entry name" value="DUF2834"/>
</dbReference>
<dbReference type="RefSeq" id="WP_182986546.1">
    <property type="nucleotide sequence ID" value="NZ_JABEQD010000007.1"/>
</dbReference>
<evidence type="ECO:0000256" key="1">
    <source>
        <dbReference type="SAM" id="Phobius"/>
    </source>
</evidence>
<organism evidence="2 3">
    <name type="scientific">Gluconacetobacter aggeris</name>
    <dbReference type="NCBI Taxonomy" id="1286186"/>
    <lineage>
        <taxon>Bacteria</taxon>
        <taxon>Pseudomonadati</taxon>
        <taxon>Pseudomonadota</taxon>
        <taxon>Alphaproteobacteria</taxon>
        <taxon>Acetobacterales</taxon>
        <taxon>Acetobacteraceae</taxon>
        <taxon>Gluconacetobacter</taxon>
    </lineage>
</organism>
<dbReference type="AlphaFoldDB" id="A0A7W4NZU9"/>
<name>A0A7W4NZU9_9PROT</name>
<feature type="transmembrane region" description="Helical" evidence="1">
    <location>
        <begin position="77"/>
        <end position="98"/>
    </location>
</feature>